<accession>A0A090GN26</accession>
<dbReference type="GO" id="GO:0008233">
    <property type="term" value="F:peptidase activity"/>
    <property type="evidence" value="ECO:0007669"/>
    <property type="project" value="UniProtKB-KW"/>
</dbReference>
<dbReference type="PROSITE" id="PS50929">
    <property type="entry name" value="ABC_TM1F"/>
    <property type="match status" value="1"/>
</dbReference>
<keyword evidence="11" id="KW-0645">Protease</keyword>
<evidence type="ECO:0000256" key="2">
    <source>
        <dbReference type="ARBA" id="ARBA00005417"/>
    </source>
</evidence>
<evidence type="ECO:0000259" key="10">
    <source>
        <dbReference type="PROSITE" id="PS50929"/>
    </source>
</evidence>
<dbReference type="PANTHER" id="PTHR24221:SF248">
    <property type="entry name" value="ABC TRANSPORTER TRANSMEMBRANE REGION"/>
    <property type="match status" value="1"/>
</dbReference>
<dbReference type="InterPro" id="IPR047957">
    <property type="entry name" value="ABC_AprD-like_6TM"/>
</dbReference>
<feature type="transmembrane region" description="Helical" evidence="8">
    <location>
        <begin position="26"/>
        <end position="48"/>
    </location>
</feature>
<evidence type="ECO:0000256" key="6">
    <source>
        <dbReference type="ARBA" id="ARBA00022989"/>
    </source>
</evidence>
<dbReference type="Pfam" id="PF00664">
    <property type="entry name" value="ABC_membrane"/>
    <property type="match status" value="1"/>
</dbReference>
<dbReference type="InterPro" id="IPR003439">
    <property type="entry name" value="ABC_transporter-like_ATP-bd"/>
</dbReference>
<dbReference type="GO" id="GO:0030256">
    <property type="term" value="C:type I protein secretion system complex"/>
    <property type="evidence" value="ECO:0007669"/>
    <property type="project" value="InterPro"/>
</dbReference>
<dbReference type="GO" id="GO:0034040">
    <property type="term" value="F:ATPase-coupled lipid transmembrane transporter activity"/>
    <property type="evidence" value="ECO:0007669"/>
    <property type="project" value="TreeGrafter"/>
</dbReference>
<comment type="similarity">
    <text evidence="2">Belongs to the ABC transporter superfamily.</text>
</comment>
<keyword evidence="5 11" id="KW-0067">ATP-binding</keyword>
<dbReference type="PANTHER" id="PTHR24221">
    <property type="entry name" value="ATP-BINDING CASSETTE SUB-FAMILY B"/>
    <property type="match status" value="1"/>
</dbReference>
<dbReference type="SUPFAM" id="SSF90123">
    <property type="entry name" value="ABC transporter transmembrane region"/>
    <property type="match status" value="1"/>
</dbReference>
<dbReference type="InterPro" id="IPR027417">
    <property type="entry name" value="P-loop_NTPase"/>
</dbReference>
<dbReference type="PROSITE" id="PS00211">
    <property type="entry name" value="ABC_TRANSPORTER_1"/>
    <property type="match status" value="1"/>
</dbReference>
<dbReference type="SUPFAM" id="SSF52540">
    <property type="entry name" value="P-loop containing nucleoside triphosphate hydrolases"/>
    <property type="match status" value="1"/>
</dbReference>
<evidence type="ECO:0000256" key="1">
    <source>
        <dbReference type="ARBA" id="ARBA00004651"/>
    </source>
</evidence>
<dbReference type="InterPro" id="IPR010128">
    <property type="entry name" value="ATPase_T1SS_PrtD-like"/>
</dbReference>
<dbReference type="GO" id="GO:0005886">
    <property type="term" value="C:plasma membrane"/>
    <property type="evidence" value="ECO:0007669"/>
    <property type="project" value="UniProtKB-SubCell"/>
</dbReference>
<evidence type="ECO:0000313" key="11">
    <source>
        <dbReference type="EMBL" id="CDX39960.1"/>
    </source>
</evidence>
<keyword evidence="3 8" id="KW-0812">Transmembrane</keyword>
<reference evidence="11 12" key="1">
    <citation type="submission" date="2014-08" db="EMBL/GenBank/DDBJ databases">
        <authorList>
            <person name="Moulin Lionel"/>
        </authorList>
    </citation>
    <scope>NUCLEOTIDE SEQUENCE [LARGE SCALE GENOMIC DNA]</scope>
</reference>
<dbReference type="Proteomes" id="UP000046373">
    <property type="component" value="Unassembled WGS sequence"/>
</dbReference>
<dbReference type="Pfam" id="PF00005">
    <property type="entry name" value="ABC_tran"/>
    <property type="match status" value="1"/>
</dbReference>
<comment type="subcellular location">
    <subcellularLocation>
        <location evidence="1">Cell membrane</location>
        <topology evidence="1">Multi-pass membrane protein</topology>
    </subcellularLocation>
</comment>
<evidence type="ECO:0000256" key="7">
    <source>
        <dbReference type="ARBA" id="ARBA00023136"/>
    </source>
</evidence>
<dbReference type="NCBIfam" id="TIGR01842">
    <property type="entry name" value="type_I_sec_PrtD"/>
    <property type="match status" value="1"/>
</dbReference>
<evidence type="ECO:0000259" key="9">
    <source>
        <dbReference type="PROSITE" id="PS50893"/>
    </source>
</evidence>
<keyword evidence="6 8" id="KW-1133">Transmembrane helix</keyword>
<dbReference type="AlphaFoldDB" id="A0A090GN26"/>
<dbReference type="GO" id="GO:0006508">
    <property type="term" value="P:proteolysis"/>
    <property type="evidence" value="ECO:0007669"/>
    <property type="project" value="UniProtKB-KW"/>
</dbReference>
<keyword evidence="7 8" id="KW-0472">Membrane</keyword>
<dbReference type="GO" id="GO:0030253">
    <property type="term" value="P:protein secretion by the type I secretion system"/>
    <property type="evidence" value="ECO:0007669"/>
    <property type="project" value="InterPro"/>
</dbReference>
<gene>
    <name evidence="11" type="primary">aprD</name>
    <name evidence="11" type="ORF">MPLDJ20_260187</name>
</gene>
<name>A0A090GN26_MESPL</name>
<dbReference type="PROSITE" id="PS50893">
    <property type="entry name" value="ABC_TRANSPORTER_2"/>
    <property type="match status" value="1"/>
</dbReference>
<dbReference type="InterPro" id="IPR036640">
    <property type="entry name" value="ABC1_TM_sf"/>
</dbReference>
<dbReference type="GO" id="GO:0005524">
    <property type="term" value="F:ATP binding"/>
    <property type="evidence" value="ECO:0007669"/>
    <property type="project" value="UniProtKB-KW"/>
</dbReference>
<dbReference type="InterPro" id="IPR017871">
    <property type="entry name" value="ABC_transporter-like_CS"/>
</dbReference>
<keyword evidence="4" id="KW-0547">Nucleotide-binding</keyword>
<dbReference type="CDD" id="cd18586">
    <property type="entry name" value="ABC_6TM_PrtD_like"/>
    <property type="match status" value="1"/>
</dbReference>
<feature type="domain" description="ABC transmembrane type-1" evidence="10">
    <location>
        <begin position="26"/>
        <end position="301"/>
    </location>
</feature>
<dbReference type="GO" id="GO:0140359">
    <property type="term" value="F:ABC-type transporter activity"/>
    <property type="evidence" value="ECO:0007669"/>
    <property type="project" value="InterPro"/>
</dbReference>
<protein>
    <submittedName>
        <fullName evidence="11">Alkaline protease secretion ATP-binding protein AprD</fullName>
    </submittedName>
</protein>
<evidence type="ECO:0000256" key="4">
    <source>
        <dbReference type="ARBA" id="ARBA00022741"/>
    </source>
</evidence>
<feature type="transmembrane region" description="Helical" evidence="8">
    <location>
        <begin position="160"/>
        <end position="179"/>
    </location>
</feature>
<feature type="transmembrane region" description="Helical" evidence="8">
    <location>
        <begin position="60"/>
        <end position="80"/>
    </location>
</feature>
<dbReference type="InterPro" id="IPR011527">
    <property type="entry name" value="ABC1_TM_dom"/>
</dbReference>
<organism evidence="11 12">
    <name type="scientific">Mesorhizobium plurifarium</name>
    <dbReference type="NCBI Taxonomy" id="69974"/>
    <lineage>
        <taxon>Bacteria</taxon>
        <taxon>Pseudomonadati</taxon>
        <taxon>Pseudomonadota</taxon>
        <taxon>Alphaproteobacteria</taxon>
        <taxon>Hyphomicrobiales</taxon>
        <taxon>Phyllobacteriaceae</taxon>
        <taxon>Mesorhizobium</taxon>
    </lineage>
</organism>
<evidence type="ECO:0000256" key="5">
    <source>
        <dbReference type="ARBA" id="ARBA00022840"/>
    </source>
</evidence>
<dbReference type="EMBL" id="CCNB01000019">
    <property type="protein sequence ID" value="CDX39960.1"/>
    <property type="molecule type" value="Genomic_DNA"/>
</dbReference>
<feature type="domain" description="ABC transporter" evidence="9">
    <location>
        <begin position="332"/>
        <end position="569"/>
    </location>
</feature>
<evidence type="ECO:0000256" key="8">
    <source>
        <dbReference type="SAM" id="Phobius"/>
    </source>
</evidence>
<evidence type="ECO:0000256" key="3">
    <source>
        <dbReference type="ARBA" id="ARBA00022692"/>
    </source>
</evidence>
<dbReference type="SMART" id="SM00382">
    <property type="entry name" value="AAA"/>
    <property type="match status" value="1"/>
</dbReference>
<dbReference type="Gene3D" id="1.20.1560.10">
    <property type="entry name" value="ABC transporter type 1, transmembrane domain"/>
    <property type="match status" value="1"/>
</dbReference>
<dbReference type="GO" id="GO:0016887">
    <property type="term" value="F:ATP hydrolysis activity"/>
    <property type="evidence" value="ECO:0007669"/>
    <property type="project" value="InterPro"/>
</dbReference>
<sequence length="635" mass="67843">MTMMKAPRSSALQAVMKEARRAIRPLICFSAGINILMLTGAFYMLQVYHRVLGSHSLETLVTLSLMAAAAITTMAGLEVVRARLLSTVGTWLNARLAPVLLSASVEYAASAPGQINARALRDLDQVRNFFTSPSIYPILDAPWAPIFLGAIFLMHPWLGWLATSGGIVLFALALLTEYLTRKPMAEAAIAQMRAYMQAEQTIRNAEVVQAMGMLNPLLESWKAQQDEANREQSLASNRSSTISALARAFRLALQMAVLGLGAYLVLKNEASPGIMISASILMGRALAPVEQAIGTWKATIGARNAYKRLVAVAGQRPEATPALPLPRPKGKFEAENIMLARQGGEPILRGISFRLKPGEAMALIGPSAAGKTSLARVLAGAWRPTSGRALLDGMSVAEWAAEDRGRHVGYLPQDIELFAGTVSENICRFAPLSPAAFNNVVKAAQLAGVHDLIKRLPKGYATEIGEGGATLSGGQRQRIGLARALYGNPALLILDEPNSNLDHEGEQALATVIGGLKAAGATLILISHRPSILDKVDKVLVLNHGAQDLFGPRDAVFSELARRVREANPLPAVAANQDSAHEANPLPAVVANQGSVRNPARRYAARKLSPKLNLISETIRDGDAAAAQPSVQEQP</sequence>
<keyword evidence="11" id="KW-0378">Hydrolase</keyword>
<proteinExistence type="inferred from homology"/>
<evidence type="ECO:0000313" key="12">
    <source>
        <dbReference type="Proteomes" id="UP000046373"/>
    </source>
</evidence>
<dbReference type="InterPro" id="IPR003593">
    <property type="entry name" value="AAA+_ATPase"/>
</dbReference>
<dbReference type="InterPro" id="IPR039421">
    <property type="entry name" value="Type_1_exporter"/>
</dbReference>
<dbReference type="Gene3D" id="3.40.50.300">
    <property type="entry name" value="P-loop containing nucleotide triphosphate hydrolases"/>
    <property type="match status" value="1"/>
</dbReference>